<evidence type="ECO:0000256" key="2">
    <source>
        <dbReference type="SAM" id="Phobius"/>
    </source>
</evidence>
<keyword evidence="4" id="KW-1185">Reference proteome</keyword>
<evidence type="ECO:0000313" key="3">
    <source>
        <dbReference type="EMBL" id="TQJ02557.1"/>
    </source>
</evidence>
<keyword evidence="2" id="KW-0812">Transmembrane</keyword>
<comment type="caution">
    <text evidence="3">The sequence shown here is derived from an EMBL/GenBank/DDBJ whole genome shotgun (WGS) entry which is preliminary data.</text>
</comment>
<dbReference type="AlphaFoldDB" id="A0A542DHJ4"/>
<organism evidence="3 4">
    <name type="scientific">Amycolatopsis cihanbeyliensis</name>
    <dbReference type="NCBI Taxonomy" id="1128664"/>
    <lineage>
        <taxon>Bacteria</taxon>
        <taxon>Bacillati</taxon>
        <taxon>Actinomycetota</taxon>
        <taxon>Actinomycetes</taxon>
        <taxon>Pseudonocardiales</taxon>
        <taxon>Pseudonocardiaceae</taxon>
        <taxon>Amycolatopsis</taxon>
    </lineage>
</organism>
<keyword evidence="2" id="KW-0472">Membrane</keyword>
<protein>
    <recommendedName>
        <fullName evidence="5">LPXTG-motif cell wall-anchored protein</fullName>
    </recommendedName>
</protein>
<evidence type="ECO:0000313" key="4">
    <source>
        <dbReference type="Proteomes" id="UP000320876"/>
    </source>
</evidence>
<feature type="region of interest" description="Disordered" evidence="1">
    <location>
        <begin position="160"/>
        <end position="211"/>
    </location>
</feature>
<feature type="compositionally biased region" description="Low complexity" evidence="1">
    <location>
        <begin position="160"/>
        <end position="190"/>
    </location>
</feature>
<reference evidence="3 4" key="1">
    <citation type="submission" date="2019-06" db="EMBL/GenBank/DDBJ databases">
        <title>Sequencing the genomes of 1000 actinobacteria strains.</title>
        <authorList>
            <person name="Klenk H.-P."/>
        </authorList>
    </citation>
    <scope>NUCLEOTIDE SEQUENCE [LARGE SCALE GENOMIC DNA]</scope>
    <source>
        <strain evidence="3 4">DSM 45679</strain>
    </source>
</reference>
<gene>
    <name evidence="3" type="ORF">FB471_2289</name>
</gene>
<feature type="transmembrane region" description="Helical" evidence="2">
    <location>
        <begin position="237"/>
        <end position="257"/>
    </location>
</feature>
<name>A0A542DHJ4_AMYCI</name>
<evidence type="ECO:0008006" key="5">
    <source>
        <dbReference type="Google" id="ProtNLM"/>
    </source>
</evidence>
<keyword evidence="2" id="KW-1133">Transmembrane helix</keyword>
<accession>A0A542DHJ4</accession>
<sequence length="262" mass="26465">MTVSEPEHLGGTPNRFSTEFCMSLSRRFPVRPALLAVPMAVGLLIGAAATAHATEAEDPRASGHEGNATTCAEAGLDGAVLSQEDLTFTGGTPNVDQYLSITAAEGGTVTGIVVKGGPRYNVYQPGSNGLSGTPPWEGLRAPLNNGGNIPQISHWYLCGTGTPDTTSSTPTTIETTETTETTGSTNPSTPDRSTTSEAGGSPGTSADATTASVTSAAVVPAGEDGDLASTGFGGSGLIWLGALLVLAGTALLVLFRIRRGTT</sequence>
<proteinExistence type="predicted"/>
<dbReference type="Proteomes" id="UP000320876">
    <property type="component" value="Unassembled WGS sequence"/>
</dbReference>
<dbReference type="EMBL" id="VFML01000001">
    <property type="protein sequence ID" value="TQJ02557.1"/>
    <property type="molecule type" value="Genomic_DNA"/>
</dbReference>
<evidence type="ECO:0000256" key="1">
    <source>
        <dbReference type="SAM" id="MobiDB-lite"/>
    </source>
</evidence>